<evidence type="ECO:0000256" key="1">
    <source>
        <dbReference type="ARBA" id="ARBA00000085"/>
    </source>
</evidence>
<dbReference type="InterPro" id="IPR003594">
    <property type="entry name" value="HATPase_dom"/>
</dbReference>
<keyword evidence="6" id="KW-0812">Transmembrane</keyword>
<dbReference type="InterPro" id="IPR005467">
    <property type="entry name" value="His_kinase_dom"/>
</dbReference>
<dbReference type="Pfam" id="PF00512">
    <property type="entry name" value="HisKA"/>
    <property type="match status" value="1"/>
</dbReference>
<feature type="transmembrane region" description="Helical" evidence="6">
    <location>
        <begin position="6"/>
        <end position="29"/>
    </location>
</feature>
<feature type="domain" description="Response regulatory" evidence="8">
    <location>
        <begin position="765"/>
        <end position="886"/>
    </location>
</feature>
<comment type="catalytic activity">
    <reaction evidence="1">
        <text>ATP + protein L-histidine = ADP + protein N-phospho-L-histidine.</text>
        <dbReference type="EC" id="2.7.13.3"/>
    </reaction>
</comment>
<proteinExistence type="predicted"/>
<dbReference type="Proteomes" id="UP000306825">
    <property type="component" value="Chromosome"/>
</dbReference>
<feature type="domain" description="Histidine kinase" evidence="7">
    <location>
        <begin position="397"/>
        <end position="619"/>
    </location>
</feature>
<dbReference type="InterPro" id="IPR036890">
    <property type="entry name" value="HATPase_C_sf"/>
</dbReference>
<evidence type="ECO:0000256" key="6">
    <source>
        <dbReference type="SAM" id="Phobius"/>
    </source>
</evidence>
<dbReference type="SMART" id="SM00388">
    <property type="entry name" value="HisKA"/>
    <property type="match status" value="1"/>
</dbReference>
<evidence type="ECO:0000256" key="3">
    <source>
        <dbReference type="ARBA" id="ARBA00022553"/>
    </source>
</evidence>
<feature type="transmembrane region" description="Helical" evidence="6">
    <location>
        <begin position="307"/>
        <end position="328"/>
    </location>
</feature>
<accession>A0ABX5VBG7</accession>
<evidence type="ECO:0000313" key="9">
    <source>
        <dbReference type="EMBL" id="QCT94269.1"/>
    </source>
</evidence>
<dbReference type="SMART" id="SM00448">
    <property type="entry name" value="REC"/>
    <property type="match status" value="1"/>
</dbReference>
<organism evidence="9 10">
    <name type="scientific">Caminibacter mediatlanticus TB-2</name>
    <dbReference type="NCBI Taxonomy" id="391592"/>
    <lineage>
        <taxon>Bacteria</taxon>
        <taxon>Pseudomonadati</taxon>
        <taxon>Campylobacterota</taxon>
        <taxon>Epsilonproteobacteria</taxon>
        <taxon>Nautiliales</taxon>
        <taxon>Nautiliaceae</taxon>
        <taxon>Caminibacter</taxon>
    </lineage>
</organism>
<dbReference type="PRINTS" id="PR00344">
    <property type="entry name" value="BCTRLSENSOR"/>
</dbReference>
<dbReference type="CDD" id="cd17546">
    <property type="entry name" value="REC_hyHK_CKI1_RcsC-like"/>
    <property type="match status" value="1"/>
</dbReference>
<protein>
    <recommendedName>
        <fullName evidence="2">histidine kinase</fullName>
        <ecNumber evidence="2">2.7.13.3</ecNumber>
    </recommendedName>
</protein>
<dbReference type="Pfam" id="PF00072">
    <property type="entry name" value="Response_reg"/>
    <property type="match status" value="1"/>
</dbReference>
<dbReference type="Pfam" id="PF02518">
    <property type="entry name" value="HATPase_c"/>
    <property type="match status" value="1"/>
</dbReference>
<dbReference type="PANTHER" id="PTHR45339:SF1">
    <property type="entry name" value="HYBRID SIGNAL TRANSDUCTION HISTIDINE KINASE J"/>
    <property type="match status" value="1"/>
</dbReference>
<sequence>MRGSLVKLISIAVFVPTLILLSISGFFLYKNFVQYQKVQESKKYLELTKKLENMLIYLGQERGVSSIYSVSKGKYPNVKKLITQKRILFSNSINDLKQFINKNPEFYKNVNNIISLANNLPVIRKKIDTFKDNYIKTYFFTYYTKLEQEILKSLTQIQAYYPDKIKSIYAIKLPIEKIIAYSGIVRGFGSYYITADTPMSEKEYKNVLLKYYHDSNLLLKSPNIEKFFNNSEFKKIEKDIKTVIFYLQQANMQYYINNTFDGYAIDAYDYFNLFTKRINFFNNSVNKLNNEVNTNLNLIVKNATNNLIINSIIFLLSILILILGMYIVKLIKSHINELSNLLTTLAPITGKNIQIDISSTKGINEAIKVVNDSIKIIQESIKKSEEATKAKSLFLANMSHEIRTPLNGILGFLEILKTTDLTPEQEEYVDTISQSAKNLLQIVNNILDISKIESNKVTIEEIEFKALDEFESTLEIFATPASHKHIQYVTEISPNMPSILKGDILKIKEIITNLINNAIKFTPENGIISVKILLQEIINNKAKIYFEVRDTGIGMSEAQKAKIFEAFTQADASVTRKYGGTGLGLTIVKSYLEMMGSHINVESEINKGSRFYFTINLEVIDSKPRYKQNSFNNTTLAILNTSKETLRKEYAIEYLNYFGVSRIGFNNKNELIELKNSEKIDAIVVFFEESNKEDIFELTDLNIPIITITSFVYKENIDKLNPEASIFDPNYPSKTYQALSTIKNKAPIIQKRKTTIQEKPIYQIKALIAEDNPINRKLLQTKLKSMGIESDIATNGLDAFNKYTMYPEKYDVIFMDIQMPTMDGIEATQEIIEFEKEEGIPHTPIIAVTANVLKGDKERFLGTGMDDYISKPIETNELERVIKNIAKHKYTPNEEIEEQNSIQESKEPIKAINVESNKENKIIVATESSFLTKYLKSILEEDFDIASNLNELNKKIDDNTILIIEENFNEADMNILINTIKEDYPNIKILVIGDTNYENINGIIQDLNPETLNNAIKKIKGNQ</sequence>
<name>A0ABX5VBG7_9BACT</name>
<dbReference type="SUPFAM" id="SSF47384">
    <property type="entry name" value="Homodimeric domain of signal transducing histidine kinase"/>
    <property type="match status" value="1"/>
</dbReference>
<dbReference type="SUPFAM" id="SSF55874">
    <property type="entry name" value="ATPase domain of HSP90 chaperone/DNA topoisomerase II/histidine kinase"/>
    <property type="match status" value="1"/>
</dbReference>
<keyword evidence="6" id="KW-1133">Transmembrane helix</keyword>
<reference evidence="9 10" key="1">
    <citation type="submission" date="2019-05" db="EMBL/GenBank/DDBJ databases">
        <title>A comparative analysis of the Nautiliaceae.</title>
        <authorList>
            <person name="Grosche A."/>
            <person name="Smedile F."/>
            <person name="Vetriani C."/>
        </authorList>
    </citation>
    <scope>NUCLEOTIDE SEQUENCE [LARGE SCALE GENOMIC DNA]</scope>
    <source>
        <strain evidence="9 10">TB-2</strain>
    </source>
</reference>
<dbReference type="InterPro" id="IPR003661">
    <property type="entry name" value="HisK_dim/P_dom"/>
</dbReference>
<evidence type="ECO:0000256" key="4">
    <source>
        <dbReference type="ARBA" id="ARBA00023012"/>
    </source>
</evidence>
<dbReference type="PANTHER" id="PTHR45339">
    <property type="entry name" value="HYBRID SIGNAL TRANSDUCTION HISTIDINE KINASE J"/>
    <property type="match status" value="1"/>
</dbReference>
<dbReference type="EMBL" id="CP040463">
    <property type="protein sequence ID" value="QCT94269.1"/>
    <property type="molecule type" value="Genomic_DNA"/>
</dbReference>
<dbReference type="PROSITE" id="PS50110">
    <property type="entry name" value="RESPONSE_REGULATORY"/>
    <property type="match status" value="1"/>
</dbReference>
<dbReference type="SUPFAM" id="SSF52172">
    <property type="entry name" value="CheY-like"/>
    <property type="match status" value="1"/>
</dbReference>
<evidence type="ECO:0000259" key="8">
    <source>
        <dbReference type="PROSITE" id="PS50110"/>
    </source>
</evidence>
<dbReference type="Gene3D" id="3.40.50.2300">
    <property type="match status" value="1"/>
</dbReference>
<dbReference type="InterPro" id="IPR036097">
    <property type="entry name" value="HisK_dim/P_sf"/>
</dbReference>
<dbReference type="InterPro" id="IPR011006">
    <property type="entry name" value="CheY-like_superfamily"/>
</dbReference>
<dbReference type="CDD" id="cd00082">
    <property type="entry name" value="HisKA"/>
    <property type="match status" value="1"/>
</dbReference>
<evidence type="ECO:0000313" key="10">
    <source>
        <dbReference type="Proteomes" id="UP000306825"/>
    </source>
</evidence>
<dbReference type="PROSITE" id="PS50109">
    <property type="entry name" value="HIS_KIN"/>
    <property type="match status" value="1"/>
</dbReference>
<keyword evidence="10" id="KW-1185">Reference proteome</keyword>
<evidence type="ECO:0000256" key="2">
    <source>
        <dbReference type="ARBA" id="ARBA00012438"/>
    </source>
</evidence>
<keyword evidence="4" id="KW-0902">Two-component regulatory system</keyword>
<dbReference type="SMART" id="SM00387">
    <property type="entry name" value="HATPase_c"/>
    <property type="match status" value="1"/>
</dbReference>
<gene>
    <name evidence="9" type="ORF">FE773_03460</name>
</gene>
<keyword evidence="6" id="KW-0472">Membrane</keyword>
<dbReference type="InterPro" id="IPR004358">
    <property type="entry name" value="Sig_transdc_His_kin-like_C"/>
</dbReference>
<dbReference type="Gene3D" id="3.30.565.10">
    <property type="entry name" value="Histidine kinase-like ATPase, C-terminal domain"/>
    <property type="match status" value="1"/>
</dbReference>
<dbReference type="Gene3D" id="1.10.287.130">
    <property type="match status" value="1"/>
</dbReference>
<evidence type="ECO:0000256" key="5">
    <source>
        <dbReference type="PROSITE-ProRule" id="PRU00169"/>
    </source>
</evidence>
<dbReference type="RefSeq" id="WP_138323115.1">
    <property type="nucleotide sequence ID" value="NZ_CP040463.1"/>
</dbReference>
<dbReference type="EC" id="2.7.13.3" evidence="2"/>
<keyword evidence="3 5" id="KW-0597">Phosphoprotein</keyword>
<dbReference type="InterPro" id="IPR001789">
    <property type="entry name" value="Sig_transdc_resp-reg_receiver"/>
</dbReference>
<evidence type="ECO:0000259" key="7">
    <source>
        <dbReference type="PROSITE" id="PS50109"/>
    </source>
</evidence>
<feature type="modified residue" description="4-aspartylphosphate" evidence="5">
    <location>
        <position position="816"/>
    </location>
</feature>
<dbReference type="CDD" id="cd16922">
    <property type="entry name" value="HATPase_EvgS-ArcB-TorS-like"/>
    <property type="match status" value="1"/>
</dbReference>